<dbReference type="InterPro" id="IPR007863">
    <property type="entry name" value="Peptidase_M16_C"/>
</dbReference>
<evidence type="ECO:0000313" key="2">
    <source>
        <dbReference type="EMBL" id="KWZ76240.1"/>
    </source>
</evidence>
<comment type="caution">
    <text evidence="2">The sequence shown here is derived from an EMBL/GenBank/DDBJ whole genome shotgun (WGS) entry which is preliminary data.</text>
</comment>
<evidence type="ECO:0000259" key="1">
    <source>
        <dbReference type="Pfam" id="PF05193"/>
    </source>
</evidence>
<dbReference type="PATRIC" id="fig|1398.22.peg.3999"/>
<sequence length="424" mass="48042">MAISKETVRKMKGYTLHTIKTDKYKTNTLVWKMKAPLEKDTVTLRALLPNVLQSSTGRLKTTAKLRAYLDDLYGAHFYVDTAKKGEYHILTFTIEIANEKFLQDAEPLLQRGVEFLAEVLLNPHADGGQFDSQTVEKEKRVLKQRIQSVYDDKMRYASMRLIEEMCKGEPYALQANGVLDDVDAITPADLYQYYQKAIREDELDLFVTGDVDEDRLAAICECLRFPDREPTRAAARTLQKVSSVKKIKESQDIRQGKLNIGYRTNITFGDSDYFPLQMFNGIFGGFSHSKLFLNVREKESLCYYVASQIESHKGLMMVMSGIESANFDKAVSIIEKQLEAMKNGDFSEQEIGQTKAVIRNQLLESTDTSRGLVEILYHNVIAGTKTGVEDWIREIKAVGKGEIVKVAAKIEPDTIYFLSGMEGK</sequence>
<dbReference type="EMBL" id="LRPN01000211">
    <property type="protein sequence ID" value="KWZ76240.1"/>
    <property type="molecule type" value="Genomic_DNA"/>
</dbReference>
<dbReference type="InterPro" id="IPR011249">
    <property type="entry name" value="Metalloenz_LuxS/M16"/>
</dbReference>
<dbReference type="PANTHER" id="PTHR11851:SF186">
    <property type="entry name" value="INACTIVE METALLOPROTEASE YMFF-RELATED"/>
    <property type="match status" value="1"/>
</dbReference>
<dbReference type="Pfam" id="PF05193">
    <property type="entry name" value="Peptidase_M16_C"/>
    <property type="match status" value="1"/>
</dbReference>
<evidence type="ECO:0000313" key="3">
    <source>
        <dbReference type="Proteomes" id="UP000070376"/>
    </source>
</evidence>
<accession>A0A133K9M4</accession>
<dbReference type="Proteomes" id="UP000070376">
    <property type="component" value="Unassembled WGS sequence"/>
</dbReference>
<dbReference type="RefSeq" id="WP_061087330.1">
    <property type="nucleotide sequence ID" value="NZ_KQ955938.1"/>
</dbReference>
<reference evidence="3" key="1">
    <citation type="submission" date="2016-01" db="EMBL/GenBank/DDBJ databases">
        <authorList>
            <person name="Mitreva M."/>
            <person name="Pepin K.H."/>
            <person name="Mihindukulasuriya K.A."/>
            <person name="Fulton R."/>
            <person name="Fronick C."/>
            <person name="O'Laughlin M."/>
            <person name="Miner T."/>
            <person name="Herter B."/>
            <person name="Rosa B.A."/>
            <person name="Cordes M."/>
            <person name="Tomlinson C."/>
            <person name="Wollam A."/>
            <person name="Palsikar V.B."/>
            <person name="Mardis E.R."/>
            <person name="Wilson R.K."/>
        </authorList>
    </citation>
    <scope>NUCLEOTIDE SEQUENCE [LARGE SCALE GENOMIC DNA]</scope>
    <source>
        <strain evidence="3">GED7749B</strain>
    </source>
</reference>
<dbReference type="NCBIfam" id="NF047422">
    <property type="entry name" value="YfmF_fam"/>
    <property type="match status" value="1"/>
</dbReference>
<protein>
    <submittedName>
        <fullName evidence="2">Peptidase M16 inactive domain protein</fullName>
    </submittedName>
</protein>
<dbReference type="Gene3D" id="3.30.830.10">
    <property type="entry name" value="Metalloenzyme, LuxS/M16 peptidase-like"/>
    <property type="match status" value="2"/>
</dbReference>
<dbReference type="GO" id="GO:0046872">
    <property type="term" value="F:metal ion binding"/>
    <property type="evidence" value="ECO:0007669"/>
    <property type="project" value="InterPro"/>
</dbReference>
<dbReference type="AlphaFoldDB" id="A0A133K9M4"/>
<name>A0A133K9M4_HEYCO</name>
<dbReference type="PANTHER" id="PTHR11851">
    <property type="entry name" value="METALLOPROTEASE"/>
    <property type="match status" value="1"/>
</dbReference>
<feature type="domain" description="Peptidase M16 C-terminal" evidence="1">
    <location>
        <begin position="185"/>
        <end position="356"/>
    </location>
</feature>
<dbReference type="SUPFAM" id="SSF63411">
    <property type="entry name" value="LuxS/MPP-like metallohydrolase"/>
    <property type="match status" value="2"/>
</dbReference>
<dbReference type="InterPro" id="IPR050361">
    <property type="entry name" value="MPP/UQCRC_Complex"/>
</dbReference>
<gene>
    <name evidence="2" type="ORF">HMPREF3213_03993</name>
</gene>
<proteinExistence type="predicted"/>
<organism evidence="2 3">
    <name type="scientific">Heyndrickxia coagulans</name>
    <name type="common">Weizmannia coagulans</name>
    <dbReference type="NCBI Taxonomy" id="1398"/>
    <lineage>
        <taxon>Bacteria</taxon>
        <taxon>Bacillati</taxon>
        <taxon>Bacillota</taxon>
        <taxon>Bacilli</taxon>
        <taxon>Bacillales</taxon>
        <taxon>Bacillaceae</taxon>
        <taxon>Heyndrickxia</taxon>
    </lineage>
</organism>